<accession>A0A368S118</accession>
<protein>
    <submittedName>
        <fullName evidence="2">Uncharacterized protein</fullName>
    </submittedName>
</protein>
<proteinExistence type="predicted"/>
<feature type="region of interest" description="Disordered" evidence="1">
    <location>
        <begin position="37"/>
        <end position="202"/>
    </location>
</feature>
<name>A0A368S118_SETIT</name>
<dbReference type="AlphaFoldDB" id="A0A368S118"/>
<feature type="region of interest" description="Disordered" evidence="1">
    <location>
        <begin position="326"/>
        <end position="364"/>
    </location>
</feature>
<reference evidence="2" key="2">
    <citation type="submission" date="2015-07" db="EMBL/GenBank/DDBJ databases">
        <authorList>
            <person name="Noorani M."/>
        </authorList>
    </citation>
    <scope>NUCLEOTIDE SEQUENCE</scope>
    <source>
        <strain evidence="2">Yugu1</strain>
    </source>
</reference>
<dbReference type="EMBL" id="CM003534">
    <property type="protein sequence ID" value="RCV36105.1"/>
    <property type="molecule type" value="Genomic_DNA"/>
</dbReference>
<evidence type="ECO:0000256" key="1">
    <source>
        <dbReference type="SAM" id="MobiDB-lite"/>
    </source>
</evidence>
<evidence type="ECO:0000313" key="2">
    <source>
        <dbReference type="EMBL" id="RCV36105.1"/>
    </source>
</evidence>
<organism evidence="2">
    <name type="scientific">Setaria italica</name>
    <name type="common">Foxtail millet</name>
    <name type="synonym">Panicum italicum</name>
    <dbReference type="NCBI Taxonomy" id="4555"/>
    <lineage>
        <taxon>Eukaryota</taxon>
        <taxon>Viridiplantae</taxon>
        <taxon>Streptophyta</taxon>
        <taxon>Embryophyta</taxon>
        <taxon>Tracheophyta</taxon>
        <taxon>Spermatophyta</taxon>
        <taxon>Magnoliopsida</taxon>
        <taxon>Liliopsida</taxon>
        <taxon>Poales</taxon>
        <taxon>Poaceae</taxon>
        <taxon>PACMAD clade</taxon>
        <taxon>Panicoideae</taxon>
        <taxon>Panicodae</taxon>
        <taxon>Paniceae</taxon>
        <taxon>Cenchrinae</taxon>
        <taxon>Setaria</taxon>
    </lineage>
</organism>
<gene>
    <name evidence="2" type="ORF">SETIT_7G293200v2</name>
</gene>
<sequence>MTKKKKVDVGFVSRINQAQYGGTPASRTLRYPSRIPIGSARPVPFAPAPAPAPRHGACSRHVPHAAPGPEAVSGKAPATTNRPRSSPRPTSGIWIPPSPSDVRPAASGSRRGSLGWLDRRGPRPSVSRPFHASRWHVGPATAHGGHETPATRVPSPRDQPRQARSSLCGRGGAHGGDSGNAASRGPWTSDRRAGAHPRARKAKAFSYENPLSGGGYWIPFRRRAPAREAVKRKLSRKEELGCHFTVAYSYGHHRGPINSRPLPRLHVLPDEPDPLTSGPRPCLELLLLGLSACVEPLVSGRIRPLKSPHPPVSFLLFSPAPPPHRFPAPPPISARAGERGPPPSQPARVGPVLPQQNPSAAADAAAAQAPRLIVTPSQFKWLTLPCSSAAAAALCYCQSPEALYPRVGQ</sequence>
<feature type="compositionally biased region" description="Polar residues" evidence="1">
    <location>
        <begin position="78"/>
        <end position="89"/>
    </location>
</feature>
<reference evidence="2" key="1">
    <citation type="journal article" date="2012" name="Nat. Biotechnol.">
        <title>Reference genome sequence of the model plant Setaria.</title>
        <authorList>
            <person name="Bennetzen J.L."/>
            <person name="Schmutz J."/>
            <person name="Wang H."/>
            <person name="Percifield R."/>
            <person name="Hawkins J."/>
            <person name="Pontaroli A.C."/>
            <person name="Estep M."/>
            <person name="Feng L."/>
            <person name="Vaughn J.N."/>
            <person name="Grimwood J."/>
            <person name="Jenkins J."/>
            <person name="Barry K."/>
            <person name="Lindquist E."/>
            <person name="Hellsten U."/>
            <person name="Deshpande S."/>
            <person name="Wang X."/>
            <person name="Wu X."/>
            <person name="Mitros T."/>
            <person name="Triplett J."/>
            <person name="Yang X."/>
            <person name="Ye C.Y."/>
            <person name="Mauro-Herrera M."/>
            <person name="Wang L."/>
            <person name="Li P."/>
            <person name="Sharma M."/>
            <person name="Sharma R."/>
            <person name="Ronald P.C."/>
            <person name="Panaud O."/>
            <person name="Kellogg E.A."/>
            <person name="Brutnell T.P."/>
            <person name="Doust A.N."/>
            <person name="Tuskan G.A."/>
            <person name="Rokhsar D."/>
            <person name="Devos K.M."/>
        </authorList>
    </citation>
    <scope>NUCLEOTIDE SEQUENCE [LARGE SCALE GENOMIC DNA]</scope>
    <source>
        <strain evidence="2">Yugu1</strain>
    </source>
</reference>
<feature type="compositionally biased region" description="Gly residues" evidence="1">
    <location>
        <begin position="169"/>
        <end position="178"/>
    </location>
</feature>